<dbReference type="InterPro" id="IPR008271">
    <property type="entry name" value="Ser/Thr_kinase_AS"/>
</dbReference>
<feature type="compositionally biased region" description="Polar residues" evidence="9">
    <location>
        <begin position="840"/>
        <end position="850"/>
    </location>
</feature>
<evidence type="ECO:0000256" key="2">
    <source>
        <dbReference type="ARBA" id="ARBA00022527"/>
    </source>
</evidence>
<comment type="activity regulation">
    <text evidence="8">Activated by threonine and tyrosine phosphorylation.</text>
</comment>
<dbReference type="Gene3D" id="3.30.200.20">
    <property type="entry name" value="Phosphorylase Kinase, domain 1"/>
    <property type="match status" value="1"/>
</dbReference>
<evidence type="ECO:0000256" key="3">
    <source>
        <dbReference type="ARBA" id="ARBA00022679"/>
    </source>
</evidence>
<feature type="region of interest" description="Disordered" evidence="9">
    <location>
        <begin position="1"/>
        <end position="129"/>
    </location>
</feature>
<keyword evidence="3 8" id="KW-0808">Transferase</keyword>
<comment type="caution">
    <text evidence="11">The sequence shown here is derived from an EMBL/GenBank/DDBJ whole genome shotgun (WGS) entry which is preliminary data.</text>
</comment>
<dbReference type="InterPro" id="IPR000719">
    <property type="entry name" value="Prot_kinase_dom"/>
</dbReference>
<evidence type="ECO:0000256" key="1">
    <source>
        <dbReference type="ARBA" id="ARBA00012411"/>
    </source>
</evidence>
<dbReference type="PROSITE" id="PS00107">
    <property type="entry name" value="PROTEIN_KINASE_ATP"/>
    <property type="match status" value="1"/>
</dbReference>
<dbReference type="Pfam" id="PF00069">
    <property type="entry name" value="Pkinase"/>
    <property type="match status" value="1"/>
</dbReference>
<dbReference type="EMBL" id="JAODAN010000009">
    <property type="protein sequence ID" value="KAK1921981.1"/>
    <property type="molecule type" value="Genomic_DNA"/>
</dbReference>
<dbReference type="InterPro" id="IPR050117">
    <property type="entry name" value="MAPK"/>
</dbReference>
<feature type="region of interest" description="Disordered" evidence="9">
    <location>
        <begin position="804"/>
        <end position="850"/>
    </location>
</feature>
<feature type="compositionally biased region" description="Acidic residues" evidence="9">
    <location>
        <begin position="596"/>
        <end position="609"/>
    </location>
</feature>
<dbReference type="PROSITE" id="PS01351">
    <property type="entry name" value="MAPK"/>
    <property type="match status" value="1"/>
</dbReference>
<dbReference type="GO" id="GO:0005524">
    <property type="term" value="F:ATP binding"/>
    <property type="evidence" value="ECO:0007669"/>
    <property type="project" value="UniProtKB-UniRule"/>
</dbReference>
<evidence type="ECO:0000256" key="5">
    <source>
        <dbReference type="ARBA" id="ARBA00022777"/>
    </source>
</evidence>
<evidence type="ECO:0000256" key="6">
    <source>
        <dbReference type="ARBA" id="ARBA00022840"/>
    </source>
</evidence>
<gene>
    <name evidence="11" type="ORF">DB88DRAFT_512420</name>
</gene>
<feature type="binding site" evidence="7">
    <location>
        <position position="279"/>
    </location>
    <ligand>
        <name>ATP</name>
        <dbReference type="ChEBI" id="CHEBI:30616"/>
    </ligand>
</feature>
<dbReference type="FunFam" id="1.10.510.10:FF:000013">
    <property type="entry name" value="Mitogen-activated protein kinase"/>
    <property type="match status" value="1"/>
</dbReference>
<feature type="region of interest" description="Disordered" evidence="9">
    <location>
        <begin position="589"/>
        <end position="609"/>
    </location>
</feature>
<keyword evidence="5 8" id="KW-0418">Kinase</keyword>
<keyword evidence="12" id="KW-1185">Reference proteome</keyword>
<evidence type="ECO:0000256" key="9">
    <source>
        <dbReference type="SAM" id="MobiDB-lite"/>
    </source>
</evidence>
<dbReference type="EC" id="2.7.11.24" evidence="1 8"/>
<dbReference type="InterPro" id="IPR003527">
    <property type="entry name" value="MAP_kinase_CS"/>
</dbReference>
<evidence type="ECO:0000256" key="8">
    <source>
        <dbReference type="RuleBase" id="RU361165"/>
    </source>
</evidence>
<feature type="compositionally biased region" description="Polar residues" evidence="9">
    <location>
        <begin position="105"/>
        <end position="129"/>
    </location>
</feature>
<evidence type="ECO:0000256" key="7">
    <source>
        <dbReference type="PROSITE-ProRule" id="PRU10141"/>
    </source>
</evidence>
<name>A0AAD9CZI8_PAPLA</name>
<accession>A0AAD9CZI8</accession>
<comment type="cofactor">
    <cofactor evidence="8">
        <name>Mg(2+)</name>
        <dbReference type="ChEBI" id="CHEBI:18420"/>
    </cofactor>
</comment>
<sequence length="850" mass="90513">MDPTPPPAQATTSPSPSHSPSSPLAPVAMIPRSRTSRRGSRSVQSVPATAQASPAVSGRDTPAQLLRDQHAYPSRSSASDVPSLHSTSAGEPSSGTSVSATGSSQPIVTPTSGDTSVVHTATSKRSQASTIKSLSGSNIVGLGMTGTSSVANASGTLGRAASTDGVMAGVSGMSVGETGSVPIPVPQTGASKMAAAANRARAGAAVDGLPPVNADGGEEEDHPLSEKSLSSRGYHTIHTLNRLFHLPKRWNLIRPLGQGAYGLVISVQDSLSGEPVAVKCITKVFDKVILARRALREITLLRHFGGHENLTGLIDLDHVWDGYNEIYLYMEPMEADLHQIIRSGQSLSNSHMQYFLYQLLRGMKYIHSANVIHRDLKPGNLLVNADCELKICDFGLARGFRPVTGEGDQNEELKLTEYVATRWYRAPEVMLSNRRYTTAIDVWSIGCILAELLGGKPIFKGKDYVDQLNLILGVLGTPDDATLDRVSSEKAANYIRALPHSEPVPLQLILPDADPSALDLLTRLLVFDPMHRIDVPTALTHDYVAPYHDPMDEPSCPEIFSKWEEVESLETIPELREAITREITEFREEVRSIPMSDDEDEESEEDEMDSIVQMGDVSTSPIVATSPLASTVHGVSPRSTGQPDLGISPRSSAVPLPRQAEPSSSPLSTRLPLSRATSRDRERSRGRDSAPNTPGLSTLSEDSFSAAPMTGRASRRSSGHSMTFAPGRRPASYLFSNPLGGGMTPMNVSSSLPTGTPALAQVANAGGVGAHSDGWARPRSRAPSSTGEFARPLIRQLSTVGLDALGRPSEGTAIESGFTGEVPPMSVSPSDAPPSEVPRNFSNPAVNRST</sequence>
<keyword evidence="6 7" id="KW-0067">ATP-binding</keyword>
<feature type="region of interest" description="Disordered" evidence="9">
    <location>
        <begin position="209"/>
        <end position="229"/>
    </location>
</feature>
<dbReference type="Proteomes" id="UP001182556">
    <property type="component" value="Unassembled WGS sequence"/>
</dbReference>
<keyword evidence="8" id="KW-0460">Magnesium</keyword>
<feature type="compositionally biased region" description="Low complexity" evidence="9">
    <location>
        <begin position="93"/>
        <end position="104"/>
    </location>
</feature>
<feature type="compositionally biased region" description="Low complexity" evidence="9">
    <location>
        <begin position="9"/>
        <end position="26"/>
    </location>
</feature>
<evidence type="ECO:0000259" key="10">
    <source>
        <dbReference type="PROSITE" id="PS50011"/>
    </source>
</evidence>
<dbReference type="PROSITE" id="PS50011">
    <property type="entry name" value="PROTEIN_KINASE_DOM"/>
    <property type="match status" value="1"/>
</dbReference>
<evidence type="ECO:0000313" key="12">
    <source>
        <dbReference type="Proteomes" id="UP001182556"/>
    </source>
</evidence>
<dbReference type="InterPro" id="IPR017441">
    <property type="entry name" value="Protein_kinase_ATP_BS"/>
</dbReference>
<feature type="compositionally biased region" description="Polar residues" evidence="9">
    <location>
        <begin position="691"/>
        <end position="703"/>
    </location>
</feature>
<keyword evidence="2 8" id="KW-0723">Serine/threonine-protein kinase</keyword>
<keyword evidence="4 7" id="KW-0547">Nucleotide-binding</keyword>
<reference evidence="11" key="1">
    <citation type="submission" date="2023-02" db="EMBL/GenBank/DDBJ databases">
        <title>Identification and recombinant expression of a fungal hydrolase from Papiliotrema laurentii that hydrolyzes apple cutin and clears colloidal polyester polyurethane.</title>
        <authorList>
            <consortium name="DOE Joint Genome Institute"/>
            <person name="Roman V.A."/>
            <person name="Bojanowski C."/>
            <person name="Crable B.R."/>
            <person name="Wagner D.N."/>
            <person name="Hung C.S."/>
            <person name="Nadeau L.J."/>
            <person name="Schratz L."/>
            <person name="Haridas S."/>
            <person name="Pangilinan J."/>
            <person name="Lipzen A."/>
            <person name="Na H."/>
            <person name="Yan M."/>
            <person name="Ng V."/>
            <person name="Grigoriev I.V."/>
            <person name="Spatafora J.W."/>
            <person name="Barlow D."/>
            <person name="Biffinger J."/>
            <person name="Kelley-Loughnane N."/>
            <person name="Varaljay V.A."/>
            <person name="Crookes-Goodson W.J."/>
        </authorList>
    </citation>
    <scope>NUCLEOTIDE SEQUENCE</scope>
    <source>
        <strain evidence="11">5307AH</strain>
    </source>
</reference>
<feature type="compositionally biased region" description="Polar residues" evidence="9">
    <location>
        <begin position="74"/>
        <end position="91"/>
    </location>
</feature>
<protein>
    <recommendedName>
        <fullName evidence="1 8">Mitogen-activated protein kinase</fullName>
        <ecNumber evidence="1 8">2.7.11.24</ecNumber>
    </recommendedName>
</protein>
<feature type="domain" description="Protein kinase" evidence="10">
    <location>
        <begin position="250"/>
        <end position="544"/>
    </location>
</feature>
<dbReference type="AlphaFoldDB" id="A0AAD9CZI8"/>
<proteinExistence type="inferred from homology"/>
<dbReference type="GO" id="GO:0004707">
    <property type="term" value="F:MAP kinase activity"/>
    <property type="evidence" value="ECO:0007669"/>
    <property type="project" value="UniProtKB-EC"/>
</dbReference>
<dbReference type="InterPro" id="IPR011009">
    <property type="entry name" value="Kinase-like_dom_sf"/>
</dbReference>
<dbReference type="SMART" id="SM00220">
    <property type="entry name" value="S_TKc"/>
    <property type="match status" value="1"/>
</dbReference>
<evidence type="ECO:0000256" key="4">
    <source>
        <dbReference type="ARBA" id="ARBA00022741"/>
    </source>
</evidence>
<comment type="catalytic activity">
    <reaction evidence="8">
        <text>L-threonyl-[protein] + ATP = O-phospho-L-threonyl-[protein] + ADP + H(+)</text>
        <dbReference type="Rhea" id="RHEA:46608"/>
        <dbReference type="Rhea" id="RHEA-COMP:11060"/>
        <dbReference type="Rhea" id="RHEA-COMP:11605"/>
        <dbReference type="ChEBI" id="CHEBI:15378"/>
        <dbReference type="ChEBI" id="CHEBI:30013"/>
        <dbReference type="ChEBI" id="CHEBI:30616"/>
        <dbReference type="ChEBI" id="CHEBI:61977"/>
        <dbReference type="ChEBI" id="CHEBI:456216"/>
        <dbReference type="EC" id="2.7.11.24"/>
    </reaction>
</comment>
<organism evidence="11 12">
    <name type="scientific">Papiliotrema laurentii</name>
    <name type="common">Cryptococcus laurentii</name>
    <dbReference type="NCBI Taxonomy" id="5418"/>
    <lineage>
        <taxon>Eukaryota</taxon>
        <taxon>Fungi</taxon>
        <taxon>Dikarya</taxon>
        <taxon>Basidiomycota</taxon>
        <taxon>Agaricomycotina</taxon>
        <taxon>Tremellomycetes</taxon>
        <taxon>Tremellales</taxon>
        <taxon>Rhynchogastremaceae</taxon>
        <taxon>Papiliotrema</taxon>
    </lineage>
</organism>
<dbReference type="PROSITE" id="PS00108">
    <property type="entry name" value="PROTEIN_KINASE_ST"/>
    <property type="match status" value="1"/>
</dbReference>
<feature type="compositionally biased region" description="Basic and acidic residues" evidence="9">
    <location>
        <begin position="677"/>
        <end position="688"/>
    </location>
</feature>
<feature type="compositionally biased region" description="Low complexity" evidence="9">
    <location>
        <begin position="662"/>
        <end position="676"/>
    </location>
</feature>
<dbReference type="Gene3D" id="1.10.510.10">
    <property type="entry name" value="Transferase(Phosphotransferase) domain 1"/>
    <property type="match status" value="1"/>
</dbReference>
<dbReference type="PANTHER" id="PTHR24055">
    <property type="entry name" value="MITOGEN-ACTIVATED PROTEIN KINASE"/>
    <property type="match status" value="1"/>
</dbReference>
<dbReference type="SUPFAM" id="SSF56112">
    <property type="entry name" value="Protein kinase-like (PK-like)"/>
    <property type="match status" value="1"/>
</dbReference>
<feature type="region of interest" description="Disordered" evidence="9">
    <location>
        <begin position="629"/>
        <end position="730"/>
    </location>
</feature>
<evidence type="ECO:0000313" key="11">
    <source>
        <dbReference type="EMBL" id="KAK1921981.1"/>
    </source>
</evidence>
<comment type="similarity">
    <text evidence="8">Belongs to the protein kinase superfamily. Ser/Thr protein kinase family. MAP kinase subfamily.</text>
</comment>